<dbReference type="EMBL" id="JACHWU010000001">
    <property type="protein sequence ID" value="MBB3050352.1"/>
    <property type="molecule type" value="Genomic_DNA"/>
</dbReference>
<evidence type="ECO:0000313" key="6">
    <source>
        <dbReference type="EMBL" id="MBB3050352.1"/>
    </source>
</evidence>
<dbReference type="SUPFAM" id="SSF46689">
    <property type="entry name" value="Homeodomain-like"/>
    <property type="match status" value="1"/>
</dbReference>
<dbReference type="RefSeq" id="WP_183649391.1">
    <property type="nucleotide sequence ID" value="NZ_JACHWU010000001.1"/>
</dbReference>
<dbReference type="Gene3D" id="1.10.357.10">
    <property type="entry name" value="Tetracycline Repressor, domain 2"/>
    <property type="match status" value="1"/>
</dbReference>
<dbReference type="Proteomes" id="UP000550714">
    <property type="component" value="Unassembled WGS sequence"/>
</dbReference>
<dbReference type="SUPFAM" id="SSF48498">
    <property type="entry name" value="Tetracyclin repressor-like, C-terminal domain"/>
    <property type="match status" value="1"/>
</dbReference>
<dbReference type="Pfam" id="PF00440">
    <property type="entry name" value="TetR_N"/>
    <property type="match status" value="1"/>
</dbReference>
<reference evidence="6 7" key="1">
    <citation type="submission" date="2020-08" db="EMBL/GenBank/DDBJ databases">
        <title>Genomic Encyclopedia of Type Strains, Phase III (KMG-III): the genomes of soil and plant-associated and newly described type strains.</title>
        <authorList>
            <person name="Whitman W."/>
        </authorList>
    </citation>
    <scope>NUCLEOTIDE SEQUENCE [LARGE SCALE GENOMIC DNA]</scope>
    <source>
        <strain evidence="6 7">CECT 8577</strain>
    </source>
</reference>
<dbReference type="PANTHER" id="PTHR30055">
    <property type="entry name" value="HTH-TYPE TRANSCRIPTIONAL REGULATOR RUTR"/>
    <property type="match status" value="1"/>
</dbReference>
<dbReference type="GO" id="GO:0000976">
    <property type="term" value="F:transcription cis-regulatory region binding"/>
    <property type="evidence" value="ECO:0007669"/>
    <property type="project" value="TreeGrafter"/>
</dbReference>
<keyword evidence="2 4" id="KW-0238">DNA-binding</keyword>
<evidence type="ECO:0000256" key="2">
    <source>
        <dbReference type="ARBA" id="ARBA00023125"/>
    </source>
</evidence>
<dbReference type="InterPro" id="IPR001647">
    <property type="entry name" value="HTH_TetR"/>
</dbReference>
<dbReference type="AlphaFoldDB" id="A0A839RYW4"/>
<sequence length="209" mass="22691">MPKIIGSSLDEHRRQVREKVFDALRNQLYERGFDAITLSGVAAEAGVGRTAIYNHFPDREHLLVEFVEDEVARYVTRLTDAVEAVDDPADKLAVFARLQLETLADYHLPPGATLASALAPSSYRRIAAHADPIGRMLTDILEKGMSRGRWPRQDVAVLAPMVSAALGARQVVDVPPEELPQAIELAVAFVSRAVGVIPREASPGAPAHG</sequence>
<feature type="domain" description="HTH tetR-type" evidence="5">
    <location>
        <begin position="14"/>
        <end position="74"/>
    </location>
</feature>
<dbReference type="InterPro" id="IPR009057">
    <property type="entry name" value="Homeodomain-like_sf"/>
</dbReference>
<accession>A0A839RYW4</accession>
<dbReference type="InterPro" id="IPR050109">
    <property type="entry name" value="HTH-type_TetR-like_transc_reg"/>
</dbReference>
<evidence type="ECO:0000259" key="5">
    <source>
        <dbReference type="PROSITE" id="PS50977"/>
    </source>
</evidence>
<proteinExistence type="predicted"/>
<dbReference type="PANTHER" id="PTHR30055:SF234">
    <property type="entry name" value="HTH-TYPE TRANSCRIPTIONAL REGULATOR BETI"/>
    <property type="match status" value="1"/>
</dbReference>
<feature type="DNA-binding region" description="H-T-H motif" evidence="4">
    <location>
        <begin position="37"/>
        <end position="56"/>
    </location>
</feature>
<keyword evidence="7" id="KW-1185">Reference proteome</keyword>
<dbReference type="PROSITE" id="PS50977">
    <property type="entry name" value="HTH_TETR_2"/>
    <property type="match status" value="1"/>
</dbReference>
<protein>
    <submittedName>
        <fullName evidence="6">AcrR family transcriptional regulator</fullName>
    </submittedName>
</protein>
<dbReference type="InterPro" id="IPR036271">
    <property type="entry name" value="Tet_transcr_reg_TetR-rel_C_sf"/>
</dbReference>
<keyword evidence="3" id="KW-0804">Transcription</keyword>
<evidence type="ECO:0000256" key="3">
    <source>
        <dbReference type="ARBA" id="ARBA00023163"/>
    </source>
</evidence>
<comment type="caution">
    <text evidence="6">The sequence shown here is derived from an EMBL/GenBank/DDBJ whole genome shotgun (WGS) entry which is preliminary data.</text>
</comment>
<evidence type="ECO:0000256" key="1">
    <source>
        <dbReference type="ARBA" id="ARBA00023015"/>
    </source>
</evidence>
<evidence type="ECO:0000313" key="7">
    <source>
        <dbReference type="Proteomes" id="UP000550714"/>
    </source>
</evidence>
<keyword evidence="1" id="KW-0805">Transcription regulation</keyword>
<organism evidence="6 7">
    <name type="scientific">Prauserella isguenensis</name>
    <dbReference type="NCBI Taxonomy" id="1470180"/>
    <lineage>
        <taxon>Bacteria</taxon>
        <taxon>Bacillati</taxon>
        <taxon>Actinomycetota</taxon>
        <taxon>Actinomycetes</taxon>
        <taxon>Pseudonocardiales</taxon>
        <taxon>Pseudonocardiaceae</taxon>
        <taxon>Prauserella</taxon>
    </lineage>
</organism>
<dbReference type="GO" id="GO:0003700">
    <property type="term" value="F:DNA-binding transcription factor activity"/>
    <property type="evidence" value="ECO:0007669"/>
    <property type="project" value="TreeGrafter"/>
</dbReference>
<name>A0A839RYW4_9PSEU</name>
<dbReference type="PRINTS" id="PR00455">
    <property type="entry name" value="HTHTETR"/>
</dbReference>
<gene>
    <name evidence="6" type="ORF">FHS23_001347</name>
</gene>
<evidence type="ECO:0000256" key="4">
    <source>
        <dbReference type="PROSITE-ProRule" id="PRU00335"/>
    </source>
</evidence>